<keyword evidence="3" id="KW-1185">Reference proteome</keyword>
<dbReference type="Proteomes" id="UP001358586">
    <property type="component" value="Chromosome 3"/>
</dbReference>
<evidence type="ECO:0000313" key="3">
    <source>
        <dbReference type="Proteomes" id="UP001358586"/>
    </source>
</evidence>
<proteinExistence type="predicted"/>
<evidence type="ECO:0000313" key="2">
    <source>
        <dbReference type="EMBL" id="KAK5839540.1"/>
    </source>
</evidence>
<dbReference type="EMBL" id="JARKNE010000003">
    <property type="protein sequence ID" value="KAK5839540.1"/>
    <property type="molecule type" value="Genomic_DNA"/>
</dbReference>
<keyword evidence="1" id="KW-0472">Membrane</keyword>
<reference evidence="2 3" key="1">
    <citation type="submission" date="2023-03" db="EMBL/GenBank/DDBJ databases">
        <title>WGS of Gossypium arboreum.</title>
        <authorList>
            <person name="Yu D."/>
        </authorList>
    </citation>
    <scope>NUCLEOTIDE SEQUENCE [LARGE SCALE GENOMIC DNA]</scope>
    <source>
        <tissue evidence="2">Leaf</tissue>
    </source>
</reference>
<gene>
    <name evidence="2" type="ORF">PVK06_008341</name>
</gene>
<protein>
    <recommendedName>
        <fullName evidence="4">Transmembrane protein</fullName>
    </recommendedName>
</protein>
<keyword evidence="1" id="KW-0812">Transmembrane</keyword>
<keyword evidence="1" id="KW-1133">Transmembrane helix</keyword>
<comment type="caution">
    <text evidence="2">The sequence shown here is derived from an EMBL/GenBank/DDBJ whole genome shotgun (WGS) entry which is preliminary data.</text>
</comment>
<accession>A0ABR0QK13</accession>
<name>A0ABR0QK13_GOSAR</name>
<feature type="transmembrane region" description="Helical" evidence="1">
    <location>
        <begin position="12"/>
        <end position="40"/>
    </location>
</feature>
<sequence length="101" mass="10928">MTSKNPNVKSVLALVALMFGVAMLHVGVATLASSFVFFGLERHLVHSSDMDVESMVDVHCSTRNAILELYAQFVDVEKGGLSSTTILVNLSQEQEVESPTT</sequence>
<organism evidence="2 3">
    <name type="scientific">Gossypium arboreum</name>
    <name type="common">Tree cotton</name>
    <name type="synonym">Gossypium nanking</name>
    <dbReference type="NCBI Taxonomy" id="29729"/>
    <lineage>
        <taxon>Eukaryota</taxon>
        <taxon>Viridiplantae</taxon>
        <taxon>Streptophyta</taxon>
        <taxon>Embryophyta</taxon>
        <taxon>Tracheophyta</taxon>
        <taxon>Spermatophyta</taxon>
        <taxon>Magnoliopsida</taxon>
        <taxon>eudicotyledons</taxon>
        <taxon>Gunneridae</taxon>
        <taxon>Pentapetalae</taxon>
        <taxon>rosids</taxon>
        <taxon>malvids</taxon>
        <taxon>Malvales</taxon>
        <taxon>Malvaceae</taxon>
        <taxon>Malvoideae</taxon>
        <taxon>Gossypium</taxon>
    </lineage>
</organism>
<evidence type="ECO:0008006" key="4">
    <source>
        <dbReference type="Google" id="ProtNLM"/>
    </source>
</evidence>
<evidence type="ECO:0000256" key="1">
    <source>
        <dbReference type="SAM" id="Phobius"/>
    </source>
</evidence>